<evidence type="ECO:0000313" key="3">
    <source>
        <dbReference type="Proteomes" id="UP001596495"/>
    </source>
</evidence>
<evidence type="ECO:0000256" key="1">
    <source>
        <dbReference type="SAM" id="SignalP"/>
    </source>
</evidence>
<dbReference type="Proteomes" id="UP001596495">
    <property type="component" value="Unassembled WGS sequence"/>
</dbReference>
<evidence type="ECO:0000313" key="2">
    <source>
        <dbReference type="EMBL" id="MFC7433581.1"/>
    </source>
</evidence>
<proteinExistence type="predicted"/>
<keyword evidence="1" id="KW-0732">Signal</keyword>
<keyword evidence="3" id="KW-1185">Reference proteome</keyword>
<dbReference type="SUPFAM" id="SSF75169">
    <property type="entry name" value="DsrEFH-like"/>
    <property type="match status" value="1"/>
</dbReference>
<organism evidence="2 3">
    <name type="scientific">Hydrogenophaga bisanensis</name>
    <dbReference type="NCBI Taxonomy" id="439611"/>
    <lineage>
        <taxon>Bacteria</taxon>
        <taxon>Pseudomonadati</taxon>
        <taxon>Pseudomonadota</taxon>
        <taxon>Betaproteobacteria</taxon>
        <taxon>Burkholderiales</taxon>
        <taxon>Comamonadaceae</taxon>
        <taxon>Hydrogenophaga</taxon>
    </lineage>
</organism>
<dbReference type="InterPro" id="IPR003787">
    <property type="entry name" value="Sulphur_relay_DsrE/F-like"/>
</dbReference>
<sequence>MRLTSAPSLLLLLTLAGAPTVALAQAAVVQTPYQRPKALFDIYLDHPAKMGAALYWLRSFVNPLMEAPYSLFNEDMSVIVVLHGTELVTVARKNESRYEDIVQRMRFYADQGVKFKVCGLALKDYGYTPADMQPFVEVTPSAMTELVHWQNQGYGLITPVVTDKKVSIDEIR</sequence>
<dbReference type="RefSeq" id="WP_382253881.1">
    <property type="nucleotide sequence ID" value="NZ_JBHTBX010000002.1"/>
</dbReference>
<protein>
    <submittedName>
        <fullName evidence="2">DsrE family protein</fullName>
    </submittedName>
</protein>
<dbReference type="InterPro" id="IPR027396">
    <property type="entry name" value="DsrEFH-like"/>
</dbReference>
<dbReference type="Gene3D" id="3.40.1260.10">
    <property type="entry name" value="DsrEFH-like"/>
    <property type="match status" value="1"/>
</dbReference>
<accession>A0ABW2R6A3</accession>
<dbReference type="PANTHER" id="PTHR37691:SF1">
    <property type="entry name" value="BLR3518 PROTEIN"/>
    <property type="match status" value="1"/>
</dbReference>
<gene>
    <name evidence="2" type="ORF">ACFQNJ_03555</name>
</gene>
<dbReference type="EMBL" id="JBHTBX010000002">
    <property type="protein sequence ID" value="MFC7433581.1"/>
    <property type="molecule type" value="Genomic_DNA"/>
</dbReference>
<comment type="caution">
    <text evidence="2">The sequence shown here is derived from an EMBL/GenBank/DDBJ whole genome shotgun (WGS) entry which is preliminary data.</text>
</comment>
<name>A0ABW2R6A3_9BURK</name>
<feature type="chain" id="PRO_5046203838" evidence="1">
    <location>
        <begin position="25"/>
        <end position="172"/>
    </location>
</feature>
<reference evidence="3" key="1">
    <citation type="journal article" date="2019" name="Int. J. Syst. Evol. Microbiol.">
        <title>The Global Catalogue of Microorganisms (GCM) 10K type strain sequencing project: providing services to taxonomists for standard genome sequencing and annotation.</title>
        <authorList>
            <consortium name="The Broad Institute Genomics Platform"/>
            <consortium name="The Broad Institute Genome Sequencing Center for Infectious Disease"/>
            <person name="Wu L."/>
            <person name="Ma J."/>
        </authorList>
    </citation>
    <scope>NUCLEOTIDE SEQUENCE [LARGE SCALE GENOMIC DNA]</scope>
    <source>
        <strain evidence="3">CCUG 54518</strain>
    </source>
</reference>
<feature type="signal peptide" evidence="1">
    <location>
        <begin position="1"/>
        <end position="24"/>
    </location>
</feature>
<dbReference type="PANTHER" id="PTHR37691">
    <property type="entry name" value="BLR3518 PROTEIN"/>
    <property type="match status" value="1"/>
</dbReference>
<dbReference type="Pfam" id="PF02635">
    <property type="entry name" value="DsrE"/>
    <property type="match status" value="1"/>
</dbReference>